<name>A0A9X4QZA5_9STAP</name>
<sequence>MDIKYLQQLDFLLKKVNNHNDSRNFKIVFELNGEIYSGDFVREIYSNKVRYKNVSAYDVDQNKEIGLKNWNDWKQISNGTDWQESDYVKLVKRSKFFKEHHQYLMLLEEITDKYPVDFEEELPSYIYNLERLNGNNPQINFIKVTDNINFGFISLVPQIQNTNHN</sequence>
<gene>
    <name evidence="1" type="ORF">M4L89_09900</name>
</gene>
<evidence type="ECO:0000313" key="2">
    <source>
        <dbReference type="Proteomes" id="UP001152422"/>
    </source>
</evidence>
<protein>
    <submittedName>
        <fullName evidence="1">Uncharacterized protein</fullName>
    </submittedName>
</protein>
<dbReference type="RefSeq" id="WP_277583358.1">
    <property type="nucleotide sequence ID" value="NZ_JAMBPY010000032.1"/>
</dbReference>
<dbReference type="AlphaFoldDB" id="A0A9X4QZA5"/>
<dbReference type="EMBL" id="JAMBQA010000005">
    <property type="protein sequence ID" value="MDG0846535.1"/>
    <property type="molecule type" value="Genomic_DNA"/>
</dbReference>
<organism evidence="1 2">
    <name type="scientific">Staphylococcus equorum</name>
    <dbReference type="NCBI Taxonomy" id="246432"/>
    <lineage>
        <taxon>Bacteria</taxon>
        <taxon>Bacillati</taxon>
        <taxon>Bacillota</taxon>
        <taxon>Bacilli</taxon>
        <taxon>Bacillales</taxon>
        <taxon>Staphylococcaceae</taxon>
        <taxon>Staphylococcus</taxon>
    </lineage>
</organism>
<proteinExistence type="predicted"/>
<reference evidence="1" key="1">
    <citation type="submission" date="2022-05" db="EMBL/GenBank/DDBJ databases">
        <title>Comparative genomics of Staphylococcus equorum isolates.</title>
        <authorList>
            <person name="Luelf R.H."/>
        </authorList>
    </citation>
    <scope>NUCLEOTIDE SEQUENCE</scope>
    <source>
        <strain evidence="1">TMW 2.2497</strain>
    </source>
</reference>
<accession>A0A9X4QZA5</accession>
<evidence type="ECO:0000313" key="1">
    <source>
        <dbReference type="EMBL" id="MDG0846535.1"/>
    </source>
</evidence>
<comment type="caution">
    <text evidence="1">The sequence shown here is derived from an EMBL/GenBank/DDBJ whole genome shotgun (WGS) entry which is preliminary data.</text>
</comment>
<keyword evidence="2" id="KW-1185">Reference proteome</keyword>
<dbReference type="Proteomes" id="UP001152422">
    <property type="component" value="Unassembled WGS sequence"/>
</dbReference>